<reference evidence="1 2" key="1">
    <citation type="journal article" date="2011" name="J. Bacteriol.">
        <title>Genome sequence of Methyloversatilis universalis FAM5T, a methylotrophic representative of the order Rhodocyclales.</title>
        <authorList>
            <person name="Kittichotirat W."/>
            <person name="Good N.M."/>
            <person name="Hall R."/>
            <person name="Bringel F."/>
            <person name="Lajus A."/>
            <person name="Medigue C."/>
            <person name="Smalley N.E."/>
            <person name="Beck D."/>
            <person name="Bumgarner R."/>
            <person name="Vuilleumier S."/>
            <person name="Kalyuzhnaya M.G."/>
        </authorList>
    </citation>
    <scope>NUCLEOTIDE SEQUENCE [LARGE SCALE GENOMIC DNA]</scope>
    <source>
        <strain evidence="2">ATCC BAA-1314 / JCM 13912 / FAM5</strain>
    </source>
</reference>
<proteinExistence type="predicted"/>
<protein>
    <submittedName>
        <fullName evidence="1">Uncharacterized protein</fullName>
    </submittedName>
</protein>
<dbReference type="STRING" id="1000565.METUNv1_01642"/>
<sequence length="274" mass="29587">MTDAGIPDLLTSAVRTVLRPLVRLMLARGVTLPLAIELLKRVYVQVALEDCAPGGASTDSRVSLMTGVHRKDVKRLRALPDAGAELPRAVSLGAQLVSQWTTAGRWLDADGRPRALPRLASAGGDGSFDALVASVSRDIRARPVLDEWLRLGVVHLNEADEVVLNTAAFIPQSGFDEKLSYLAMNVGDHAMAAVDNTLGRPDPWFERSVHYRRMTPEAVAALRVRASELGMQALQTLNAEAARASAPAADEATARRFTFGIYFHASAADRQARD</sequence>
<accession>F5RC02</accession>
<gene>
    <name evidence="1" type="ORF">METUNv1_01642</name>
</gene>
<dbReference type="OrthoDB" id="6356376at2"/>
<keyword evidence="2" id="KW-1185">Reference proteome</keyword>
<dbReference type="EMBL" id="AFHG01000044">
    <property type="protein sequence ID" value="EGK71865.1"/>
    <property type="molecule type" value="Genomic_DNA"/>
</dbReference>
<dbReference type="AlphaFoldDB" id="F5RC02"/>
<evidence type="ECO:0000313" key="1">
    <source>
        <dbReference type="EMBL" id="EGK71865.1"/>
    </source>
</evidence>
<evidence type="ECO:0000313" key="2">
    <source>
        <dbReference type="Proteomes" id="UP000005019"/>
    </source>
</evidence>
<name>F5RC02_METUF</name>
<dbReference type="Pfam" id="PF20112">
    <property type="entry name" value="DUF6502"/>
    <property type="match status" value="1"/>
</dbReference>
<organism evidence="1 2">
    <name type="scientific">Methyloversatilis universalis (strain ATCC BAA-1314 / DSM 25237 / JCM 13912 / CCUG 52030 / FAM5)</name>
    <dbReference type="NCBI Taxonomy" id="1000565"/>
    <lineage>
        <taxon>Bacteria</taxon>
        <taxon>Pseudomonadati</taxon>
        <taxon>Pseudomonadota</taxon>
        <taxon>Betaproteobacteria</taxon>
        <taxon>Nitrosomonadales</taxon>
        <taxon>Sterolibacteriaceae</taxon>
        <taxon>Methyloversatilis</taxon>
    </lineage>
</organism>
<dbReference type="InterPro" id="IPR045445">
    <property type="entry name" value="DUF6502"/>
</dbReference>
<dbReference type="RefSeq" id="WP_008060633.1">
    <property type="nucleotide sequence ID" value="NZ_AFHG01000044.1"/>
</dbReference>
<dbReference type="eggNOG" id="COG5281">
    <property type="taxonomic scope" value="Bacteria"/>
</dbReference>
<comment type="caution">
    <text evidence="1">The sequence shown here is derived from an EMBL/GenBank/DDBJ whole genome shotgun (WGS) entry which is preliminary data.</text>
</comment>
<dbReference type="Proteomes" id="UP000005019">
    <property type="component" value="Unassembled WGS sequence"/>
</dbReference>